<keyword evidence="2" id="KW-0238">DNA-binding</keyword>
<evidence type="ECO:0000256" key="2">
    <source>
        <dbReference type="ARBA" id="ARBA00023125"/>
    </source>
</evidence>
<dbReference type="EMBL" id="QRDY01000029">
    <property type="protein sequence ID" value="RED52899.1"/>
    <property type="molecule type" value="Genomic_DNA"/>
</dbReference>
<dbReference type="GO" id="GO:0005829">
    <property type="term" value="C:cytosol"/>
    <property type="evidence" value="ECO:0007669"/>
    <property type="project" value="TreeGrafter"/>
</dbReference>
<evidence type="ECO:0000256" key="3">
    <source>
        <dbReference type="ARBA" id="ARBA00023163"/>
    </source>
</evidence>
<reference evidence="5 6" key="1">
    <citation type="submission" date="2018-07" db="EMBL/GenBank/DDBJ databases">
        <title>Genomic Encyclopedia of Type Strains, Phase III (KMG-III): the genomes of soil and plant-associated and newly described type strains.</title>
        <authorList>
            <person name="Whitman W."/>
        </authorList>
    </citation>
    <scope>NUCLEOTIDE SEQUENCE [LARGE SCALE GENOMIC DNA]</scope>
    <source>
        <strain evidence="5 6">CECT 8236</strain>
    </source>
</reference>
<name>A0A3D9HTY2_9BACL</name>
<dbReference type="Proteomes" id="UP000256869">
    <property type="component" value="Unassembled WGS sequence"/>
</dbReference>
<dbReference type="OrthoDB" id="9814553at2"/>
<dbReference type="PROSITE" id="PS50943">
    <property type="entry name" value="HTH_CROC1"/>
    <property type="match status" value="1"/>
</dbReference>
<evidence type="ECO:0000256" key="1">
    <source>
        <dbReference type="ARBA" id="ARBA00023015"/>
    </source>
</evidence>
<evidence type="ECO:0000313" key="5">
    <source>
        <dbReference type="EMBL" id="RED52899.1"/>
    </source>
</evidence>
<dbReference type="InterPro" id="IPR001387">
    <property type="entry name" value="Cro/C1-type_HTH"/>
</dbReference>
<dbReference type="SUPFAM" id="SSF47413">
    <property type="entry name" value="lambda repressor-like DNA-binding domains"/>
    <property type="match status" value="1"/>
</dbReference>
<dbReference type="GO" id="GO:0003700">
    <property type="term" value="F:DNA-binding transcription factor activity"/>
    <property type="evidence" value="ECO:0007669"/>
    <property type="project" value="TreeGrafter"/>
</dbReference>
<dbReference type="PANTHER" id="PTHR46797:SF23">
    <property type="entry name" value="HTH-TYPE TRANSCRIPTIONAL REGULATOR SUTR"/>
    <property type="match status" value="1"/>
</dbReference>
<accession>A0A3D9HTY2</accession>
<evidence type="ECO:0000259" key="4">
    <source>
        <dbReference type="PROSITE" id="PS50943"/>
    </source>
</evidence>
<dbReference type="PANTHER" id="PTHR46797">
    <property type="entry name" value="HTH-TYPE TRANSCRIPTIONAL REGULATOR"/>
    <property type="match status" value="1"/>
</dbReference>
<protein>
    <submittedName>
        <fullName evidence="5">Helix-turn-helix protein</fullName>
    </submittedName>
</protein>
<dbReference type="Pfam" id="PF01381">
    <property type="entry name" value="HTH_3"/>
    <property type="match status" value="1"/>
</dbReference>
<dbReference type="RefSeq" id="WP_115995608.1">
    <property type="nucleotide sequence ID" value="NZ_QRDY01000029.1"/>
</dbReference>
<keyword evidence="1" id="KW-0805">Transcription regulation</keyword>
<gene>
    <name evidence="5" type="ORF">DFP95_12931</name>
</gene>
<dbReference type="SMART" id="SM00530">
    <property type="entry name" value="HTH_XRE"/>
    <property type="match status" value="1"/>
</dbReference>
<sequence length="109" mass="12555">MTKVQRLVGARIREIRKQKGLSQETLAELAGFHYSFVGSVERGQRNISLTNLEKLASTLGVEVYQLFAYSKAMPEAYDKDPLLHEIIDMLIRLDRSDLKRLKVVMKEFL</sequence>
<comment type="caution">
    <text evidence="5">The sequence shown here is derived from an EMBL/GenBank/DDBJ whole genome shotgun (WGS) entry which is preliminary data.</text>
</comment>
<dbReference type="Gene3D" id="1.10.260.40">
    <property type="entry name" value="lambda repressor-like DNA-binding domains"/>
    <property type="match status" value="1"/>
</dbReference>
<keyword evidence="3" id="KW-0804">Transcription</keyword>
<evidence type="ECO:0000313" key="6">
    <source>
        <dbReference type="Proteomes" id="UP000256869"/>
    </source>
</evidence>
<keyword evidence="6" id="KW-1185">Reference proteome</keyword>
<feature type="domain" description="HTH cro/C1-type" evidence="4">
    <location>
        <begin position="12"/>
        <end position="66"/>
    </location>
</feature>
<dbReference type="CDD" id="cd00093">
    <property type="entry name" value="HTH_XRE"/>
    <property type="match status" value="1"/>
</dbReference>
<dbReference type="InterPro" id="IPR050807">
    <property type="entry name" value="TransReg_Diox_bact_type"/>
</dbReference>
<dbReference type="AlphaFoldDB" id="A0A3D9HTY2"/>
<dbReference type="GO" id="GO:0003677">
    <property type="term" value="F:DNA binding"/>
    <property type="evidence" value="ECO:0007669"/>
    <property type="project" value="UniProtKB-KW"/>
</dbReference>
<dbReference type="InterPro" id="IPR010982">
    <property type="entry name" value="Lambda_DNA-bd_dom_sf"/>
</dbReference>
<proteinExistence type="predicted"/>
<organism evidence="5 6">
    <name type="scientific">Cohnella lupini</name>
    <dbReference type="NCBI Taxonomy" id="1294267"/>
    <lineage>
        <taxon>Bacteria</taxon>
        <taxon>Bacillati</taxon>
        <taxon>Bacillota</taxon>
        <taxon>Bacilli</taxon>
        <taxon>Bacillales</taxon>
        <taxon>Paenibacillaceae</taxon>
        <taxon>Cohnella</taxon>
    </lineage>
</organism>